<dbReference type="InterPro" id="IPR051321">
    <property type="entry name" value="PHA/PHB_synthase"/>
</dbReference>
<keyword evidence="6" id="KW-1185">Reference proteome</keyword>
<name>A0A4R3MAI0_9BURK</name>
<accession>A0A4R3MAI0</accession>
<dbReference type="SUPFAM" id="SSF53474">
    <property type="entry name" value="alpha/beta-Hydrolases"/>
    <property type="match status" value="1"/>
</dbReference>
<evidence type="ECO:0000256" key="2">
    <source>
        <dbReference type="ARBA" id="ARBA00023315"/>
    </source>
</evidence>
<dbReference type="Pfam" id="PF12551">
    <property type="entry name" value="PHBC_N"/>
    <property type="match status" value="1"/>
</dbReference>
<evidence type="ECO:0000259" key="3">
    <source>
        <dbReference type="Pfam" id="PF07167"/>
    </source>
</evidence>
<dbReference type="OrthoDB" id="7208816at2"/>
<dbReference type="GO" id="GO:0016746">
    <property type="term" value="F:acyltransferase activity"/>
    <property type="evidence" value="ECO:0007669"/>
    <property type="project" value="UniProtKB-KW"/>
</dbReference>
<evidence type="ECO:0000313" key="6">
    <source>
        <dbReference type="Proteomes" id="UP000295525"/>
    </source>
</evidence>
<dbReference type="InterPro" id="IPR022211">
    <property type="entry name" value="PHBC_N"/>
</dbReference>
<reference evidence="5 6" key="1">
    <citation type="submission" date="2019-03" db="EMBL/GenBank/DDBJ databases">
        <title>Genomic Encyclopedia of Type Strains, Phase IV (KMG-IV): sequencing the most valuable type-strain genomes for metagenomic binning, comparative biology and taxonomic classification.</title>
        <authorList>
            <person name="Goeker M."/>
        </authorList>
    </citation>
    <scope>NUCLEOTIDE SEQUENCE [LARGE SCALE GENOMIC DNA]</scope>
    <source>
        <strain evidence="5 6">DSM 24591</strain>
    </source>
</reference>
<dbReference type="AlphaFoldDB" id="A0A4R3MAI0"/>
<dbReference type="Pfam" id="PF07167">
    <property type="entry name" value="PhaC_N"/>
    <property type="match status" value="1"/>
</dbReference>
<dbReference type="InterPro" id="IPR029058">
    <property type="entry name" value="AB_hydrolase_fold"/>
</dbReference>
<proteinExistence type="predicted"/>
<feature type="domain" description="Poly-beta-hydroxybutyrate polymerase N-terminal" evidence="3">
    <location>
        <begin position="87"/>
        <end position="256"/>
    </location>
</feature>
<dbReference type="PANTHER" id="PTHR36837:SF5">
    <property type="entry name" value="POLY-3-HYDROXYBUTYRATE SYNTHASE"/>
    <property type="match status" value="1"/>
</dbReference>
<dbReference type="InterPro" id="IPR010941">
    <property type="entry name" value="PhaC_N"/>
</dbReference>
<evidence type="ECO:0000256" key="1">
    <source>
        <dbReference type="ARBA" id="ARBA00022679"/>
    </source>
</evidence>
<gene>
    <name evidence="5" type="ORF">EDC26_10298</name>
</gene>
<comment type="caution">
    <text evidence="5">The sequence shown here is derived from an EMBL/GenBank/DDBJ whole genome shotgun (WGS) entry which is preliminary data.</text>
</comment>
<evidence type="ECO:0000259" key="4">
    <source>
        <dbReference type="Pfam" id="PF12551"/>
    </source>
</evidence>
<dbReference type="GO" id="GO:0042619">
    <property type="term" value="P:poly-hydroxybutyrate biosynthetic process"/>
    <property type="evidence" value="ECO:0007669"/>
    <property type="project" value="InterPro"/>
</dbReference>
<keyword evidence="2" id="KW-0012">Acyltransferase</keyword>
<dbReference type="PANTHER" id="PTHR36837">
    <property type="entry name" value="POLY(3-HYDROXYALKANOATE) POLYMERASE SUBUNIT PHAC"/>
    <property type="match status" value="1"/>
</dbReference>
<feature type="domain" description="Poly-beta-hydroxybutyrate polymerase N-terminal" evidence="4">
    <location>
        <begin position="12"/>
        <end position="51"/>
    </location>
</feature>
<dbReference type="Proteomes" id="UP000295525">
    <property type="component" value="Unassembled WGS sequence"/>
</dbReference>
<organism evidence="5 6">
    <name type="scientific">Paralcaligenes ureilyticus</name>
    <dbReference type="NCBI Taxonomy" id="627131"/>
    <lineage>
        <taxon>Bacteria</taxon>
        <taxon>Pseudomonadati</taxon>
        <taxon>Pseudomonadota</taxon>
        <taxon>Betaproteobacteria</taxon>
        <taxon>Burkholderiales</taxon>
        <taxon>Alcaligenaceae</taxon>
        <taxon>Paralcaligenes</taxon>
    </lineage>
</organism>
<dbReference type="EMBL" id="SMAJ01000002">
    <property type="protein sequence ID" value="TCT10142.1"/>
    <property type="molecule type" value="Genomic_DNA"/>
</dbReference>
<keyword evidence="1" id="KW-0808">Transferase</keyword>
<sequence length="583" mass="65308">MEKIVENQTRTQLADALIHETMLPITHGIASASLVGAYLDWASHLAVSPGKQRDMLESAARKWVQWVMYVSNSAMGNCAPCAQPQPQDKRFRGAAWGKIPFNWSVQAFLSMEQWWSDAMTDVPGVSLHHQNVAEFVTRQWLDVWSPSNFVSSNPEVLRYTLASGGDNLVRGASNWQRDTMDLLSHRKLRDTETFLPGKDVALTSGKVIYRNHLIELIQYAPTTKTTFPEPVLIVPAWIMKYYILDLSPHNSLVKYLVDHGHTVFMISWNNPTKDDRDLAISDYLDMGIMSALRMIKEVTPEKQIHAVGYCLGGTLLAIAAATLARDGDRILASMTLLASQLDFKEPGQLGLFIDESQIAYLESIMAAQGYLDGRQMAGAFALINSKDLVWSKLVHEYLMGGQTPLTDLRAWNADATRMPYRMHSEYLRKLYLNNDLAEGRFAVNGKPIALQDLRLPIFVVGTESDHVSPWKSVFKVHLLTDCETTYVLTTGGHNVGIVNPPVESAKHTGHSYKIMTRAPEGRYIDPEAWLLQADQQEGSWWPAWQAWLACRSSKAVAALPISEKLSSKMTEFEDAPGRYVGIV</sequence>
<protein>
    <submittedName>
        <fullName evidence="5">Polyhydroxyalkanoate synthase</fullName>
    </submittedName>
</protein>
<evidence type="ECO:0000313" key="5">
    <source>
        <dbReference type="EMBL" id="TCT10142.1"/>
    </source>
</evidence>
<dbReference type="Gene3D" id="3.40.50.1820">
    <property type="entry name" value="alpha/beta hydrolase"/>
    <property type="match status" value="1"/>
</dbReference>